<reference evidence="3" key="1">
    <citation type="submission" date="2016-06" db="UniProtKB">
        <authorList>
            <consortium name="WormBaseParasite"/>
        </authorList>
    </citation>
    <scope>IDENTIFICATION</scope>
</reference>
<evidence type="ECO:0000313" key="2">
    <source>
        <dbReference type="Proteomes" id="UP000279833"/>
    </source>
</evidence>
<reference evidence="1 2" key="2">
    <citation type="submission" date="2018-11" db="EMBL/GenBank/DDBJ databases">
        <authorList>
            <consortium name="Pathogen Informatics"/>
        </authorList>
    </citation>
    <scope>NUCLEOTIDE SEQUENCE [LARGE SCALE GENOMIC DNA]</scope>
    <source>
        <strain evidence="1">Dakar</strain>
        <strain evidence="2">Dakar, Senegal</strain>
    </source>
</reference>
<dbReference type="PANTHER" id="PTHR47027">
    <property type="entry name" value="REVERSE TRANSCRIPTASE DOMAIN-CONTAINING PROTEIN"/>
    <property type="match status" value="1"/>
</dbReference>
<sequence>MSGILREILNRLVPLNPPDIGAARSDFPTDVTTESDKAAYCLSPLLLLMVVNWIMKTWTSKGKHGIQWTDRNQLEFLNFADELPLLSHTHEQIQMKTTSVAAASVAVGLNIHKYNTDNTNSITFDDETVEEVQTFTCLNSSIIDVKRGFDADVNARISKAKIAFLQLKNMWIFK</sequence>
<gene>
    <name evidence="1" type="ORF">SCUD_LOCUS4431</name>
</gene>
<dbReference type="PANTHER" id="PTHR47027:SF25">
    <property type="entry name" value="REVERSE TRANSCRIPTASE DOMAIN-CONTAINING PROTEIN"/>
    <property type="match status" value="1"/>
</dbReference>
<dbReference type="EMBL" id="UZAK01005885">
    <property type="protein sequence ID" value="VDO88864.1"/>
    <property type="molecule type" value="Genomic_DNA"/>
</dbReference>
<dbReference type="WBParaSite" id="SCUD_0000443101-mRNA-1">
    <property type="protein sequence ID" value="SCUD_0000443101-mRNA-1"/>
    <property type="gene ID" value="SCUD_0000443101"/>
</dbReference>
<organism evidence="3">
    <name type="scientific">Schistosoma curassoni</name>
    <dbReference type="NCBI Taxonomy" id="6186"/>
    <lineage>
        <taxon>Eukaryota</taxon>
        <taxon>Metazoa</taxon>
        <taxon>Spiralia</taxon>
        <taxon>Lophotrochozoa</taxon>
        <taxon>Platyhelminthes</taxon>
        <taxon>Trematoda</taxon>
        <taxon>Digenea</taxon>
        <taxon>Strigeidida</taxon>
        <taxon>Schistosomatoidea</taxon>
        <taxon>Schistosomatidae</taxon>
        <taxon>Schistosoma</taxon>
    </lineage>
</organism>
<name>A0A183JNZ5_9TREM</name>
<evidence type="ECO:0000313" key="3">
    <source>
        <dbReference type="WBParaSite" id="SCUD_0000443101-mRNA-1"/>
    </source>
</evidence>
<dbReference type="AlphaFoldDB" id="A0A183JNZ5"/>
<evidence type="ECO:0000313" key="1">
    <source>
        <dbReference type="EMBL" id="VDO88864.1"/>
    </source>
</evidence>
<keyword evidence="2" id="KW-1185">Reference proteome</keyword>
<proteinExistence type="predicted"/>
<accession>A0A183JNZ5</accession>
<protein>
    <submittedName>
        <fullName evidence="3">Reverse transcriptase domain-containing protein</fullName>
    </submittedName>
</protein>
<dbReference type="Proteomes" id="UP000279833">
    <property type="component" value="Unassembled WGS sequence"/>
</dbReference>